<dbReference type="AlphaFoldDB" id="A0A426YQT2"/>
<evidence type="ECO:0000313" key="2">
    <source>
        <dbReference type="EMBL" id="RRT54089.1"/>
    </source>
</evidence>
<dbReference type="GO" id="GO:0004553">
    <property type="term" value="F:hydrolase activity, hydrolyzing O-glycosyl compounds"/>
    <property type="evidence" value="ECO:0007669"/>
    <property type="project" value="InterPro"/>
</dbReference>
<dbReference type="PANTHER" id="PTHR23421">
    <property type="entry name" value="BETA-GALACTOSIDASE RELATED"/>
    <property type="match status" value="1"/>
</dbReference>
<dbReference type="Pfam" id="PF17834">
    <property type="entry name" value="GHD"/>
    <property type="match status" value="1"/>
</dbReference>
<protein>
    <recommendedName>
        <fullName evidence="1">Beta-galactosidase beta-sandwich domain-containing protein</fullName>
    </recommendedName>
</protein>
<comment type="caution">
    <text evidence="2">The sequence shown here is derived from an EMBL/GenBank/DDBJ whole genome shotgun (WGS) entry which is preliminary data.</text>
</comment>
<proteinExistence type="predicted"/>
<accession>A0A426YQT2</accession>
<sequence>MQDHMKRFATMIVKRMKDEKLFASQGGPIILAQVQLLRLLRFLSYRVFGDPPSQRSAEDIAYSVARFFSKNGTLVNYYMARLYEIPEDNVCVAFLTNTNARRDGTVKFRGTEYFLPRRSISILPDCKTVVYNSQRVSSP</sequence>
<evidence type="ECO:0000313" key="3">
    <source>
        <dbReference type="Proteomes" id="UP000287651"/>
    </source>
</evidence>
<dbReference type="EMBL" id="AMZH03010784">
    <property type="protein sequence ID" value="RRT54089.1"/>
    <property type="molecule type" value="Genomic_DNA"/>
</dbReference>
<dbReference type="GO" id="GO:0005975">
    <property type="term" value="P:carbohydrate metabolic process"/>
    <property type="evidence" value="ECO:0007669"/>
    <property type="project" value="InterPro"/>
</dbReference>
<dbReference type="InterPro" id="IPR041392">
    <property type="entry name" value="GHD"/>
</dbReference>
<evidence type="ECO:0000259" key="1">
    <source>
        <dbReference type="Pfam" id="PF17834"/>
    </source>
</evidence>
<feature type="domain" description="Beta-galactosidase beta-sandwich" evidence="1">
    <location>
        <begin position="87"/>
        <end position="136"/>
    </location>
</feature>
<dbReference type="Proteomes" id="UP000287651">
    <property type="component" value="Unassembled WGS sequence"/>
</dbReference>
<dbReference type="InterPro" id="IPR001944">
    <property type="entry name" value="Glycoside_Hdrlase_35"/>
</dbReference>
<name>A0A426YQT2_ENSVE</name>
<organism evidence="2 3">
    <name type="scientific">Ensete ventricosum</name>
    <name type="common">Abyssinian banana</name>
    <name type="synonym">Musa ensete</name>
    <dbReference type="NCBI Taxonomy" id="4639"/>
    <lineage>
        <taxon>Eukaryota</taxon>
        <taxon>Viridiplantae</taxon>
        <taxon>Streptophyta</taxon>
        <taxon>Embryophyta</taxon>
        <taxon>Tracheophyta</taxon>
        <taxon>Spermatophyta</taxon>
        <taxon>Magnoliopsida</taxon>
        <taxon>Liliopsida</taxon>
        <taxon>Zingiberales</taxon>
        <taxon>Musaceae</taxon>
        <taxon>Ensete</taxon>
    </lineage>
</organism>
<gene>
    <name evidence="2" type="ORF">B296_00015913</name>
</gene>
<reference evidence="2 3" key="1">
    <citation type="journal article" date="2014" name="Agronomy (Basel)">
        <title>A Draft Genome Sequence for Ensete ventricosum, the Drought-Tolerant Tree Against Hunger.</title>
        <authorList>
            <person name="Harrison J."/>
            <person name="Moore K.A."/>
            <person name="Paszkiewicz K."/>
            <person name="Jones T."/>
            <person name="Grant M."/>
            <person name="Ambacheew D."/>
            <person name="Muzemil S."/>
            <person name="Studholme D.J."/>
        </authorList>
    </citation>
    <scope>NUCLEOTIDE SEQUENCE [LARGE SCALE GENOMIC DNA]</scope>
</reference>